<evidence type="ECO:0000256" key="4">
    <source>
        <dbReference type="ARBA" id="ARBA00022723"/>
    </source>
</evidence>
<comment type="caution">
    <text evidence="10">The sequence shown here is derived from an EMBL/GenBank/DDBJ whole genome shotgun (WGS) entry which is preliminary data.</text>
</comment>
<keyword evidence="3 8" id="KW-0819">tRNA processing</keyword>
<dbReference type="InterPro" id="IPR026893">
    <property type="entry name" value="Tyr/Ser_Pase_IphP-type"/>
</dbReference>
<dbReference type="SUPFAM" id="SSF52799">
    <property type="entry name" value="(Phosphotyrosine protein) phosphatases II"/>
    <property type="match status" value="1"/>
</dbReference>
<dbReference type="PROSITE" id="PS00383">
    <property type="entry name" value="TYR_PHOSPHATASE_1"/>
    <property type="match status" value="1"/>
</dbReference>
<dbReference type="PANTHER" id="PTHR11079:SF202">
    <property type="entry name" value="TRNA-SPECIFIC ADENOSINE DEAMINASE"/>
    <property type="match status" value="1"/>
</dbReference>
<dbReference type="EMBL" id="WOFE01000001">
    <property type="protein sequence ID" value="MBM5570654.1"/>
    <property type="molecule type" value="Genomic_DNA"/>
</dbReference>
<sequence length="424" mass="46997">MMVESEPSDFIFMQAALFEAKKAADIGEVPVGAVVVYRGEIIGRGHNQPISSHDPSAHAEMVAIRQAALHLGNYRLPECELFITLEPCLMCSGAILQSRIARVVYAAKEPKTGAAGSVCNPYLEPQLNHHTQIEQGPCADESRQLLQRFFALQRQQQANKPTLQIDGLLNFRDLGGMKTAAGAVIKSGMVYRSEHLAGLGESAIQQLSLLGLRQIWDFRAQQEVIRHPDPDLPGVRMQSGDVLADSEQQSALHLEQLLADPALLELHLGRGQAENMMMELYRDMVRNPSSQRVMADWLSSLKSAEQYPVLFHCTAGKDRTGWAAVLLLTILGVPHERILRDYLTSHENVLLKFQTVIEHGLARGADESILKAIFGARAEYLKAALHEVKKLAGSLHLYIEKNLGIDADCQQKIRLHLLDFKAVK</sequence>
<comment type="subunit">
    <text evidence="2 8">Homodimer.</text>
</comment>
<evidence type="ECO:0000256" key="1">
    <source>
        <dbReference type="ARBA" id="ARBA00010669"/>
    </source>
</evidence>
<gene>
    <name evidence="8" type="primary">tadA</name>
    <name evidence="10" type="ORF">GM173_03565</name>
</gene>
<evidence type="ECO:0000256" key="6">
    <source>
        <dbReference type="ARBA" id="ARBA00022833"/>
    </source>
</evidence>
<dbReference type="SUPFAM" id="SSF53927">
    <property type="entry name" value="Cytidine deaminase-like"/>
    <property type="match status" value="1"/>
</dbReference>
<evidence type="ECO:0000313" key="11">
    <source>
        <dbReference type="Proteomes" id="UP001195660"/>
    </source>
</evidence>
<feature type="domain" description="CMP/dCMP-type deaminase" evidence="9">
    <location>
        <begin position="7"/>
        <end position="119"/>
    </location>
</feature>
<dbReference type="Pfam" id="PF13350">
    <property type="entry name" value="Y_phosphatase3"/>
    <property type="match status" value="1"/>
</dbReference>
<dbReference type="InterPro" id="IPR002125">
    <property type="entry name" value="CMP_dCMP_dom"/>
</dbReference>
<evidence type="ECO:0000259" key="9">
    <source>
        <dbReference type="PROSITE" id="PS51747"/>
    </source>
</evidence>
<dbReference type="InterPro" id="IPR016193">
    <property type="entry name" value="Cytidine_deaminase-like"/>
</dbReference>
<accession>A0ABS2C922</accession>
<proteinExistence type="inferred from homology"/>
<organism evidence="10 11">
    <name type="scientific">Deefgea chitinilytica</name>
    <dbReference type="NCBI Taxonomy" id="570276"/>
    <lineage>
        <taxon>Bacteria</taxon>
        <taxon>Pseudomonadati</taxon>
        <taxon>Pseudomonadota</taxon>
        <taxon>Betaproteobacteria</taxon>
        <taxon>Neisseriales</taxon>
        <taxon>Chitinibacteraceae</taxon>
        <taxon>Deefgea</taxon>
    </lineage>
</organism>
<dbReference type="InterPro" id="IPR016130">
    <property type="entry name" value="Tyr_Pase_AS"/>
</dbReference>
<evidence type="ECO:0000256" key="5">
    <source>
        <dbReference type="ARBA" id="ARBA00022801"/>
    </source>
</evidence>
<keyword evidence="4 8" id="KW-0479">Metal-binding</keyword>
<comment type="cofactor">
    <cofactor evidence="8">
        <name>Zn(2+)</name>
        <dbReference type="ChEBI" id="CHEBI:29105"/>
    </cofactor>
    <text evidence="8">Binds 1 zinc ion per subunit.</text>
</comment>
<reference evidence="10 11" key="1">
    <citation type="submission" date="2019-11" db="EMBL/GenBank/DDBJ databases">
        <title>Novel Deefgea species.</title>
        <authorList>
            <person name="Han J.-H."/>
        </authorList>
    </citation>
    <scope>NUCLEOTIDE SEQUENCE [LARGE SCALE GENOMIC DNA]</scope>
    <source>
        <strain evidence="10 11">LMG 24817</strain>
    </source>
</reference>
<dbReference type="Pfam" id="PF00383">
    <property type="entry name" value="dCMP_cyt_deam_1"/>
    <property type="match status" value="1"/>
</dbReference>
<dbReference type="PROSITE" id="PS51747">
    <property type="entry name" value="CYT_DCMP_DEAMINASES_2"/>
    <property type="match status" value="1"/>
</dbReference>
<dbReference type="NCBIfam" id="NF008113">
    <property type="entry name" value="PRK10860.1"/>
    <property type="match status" value="1"/>
</dbReference>
<protein>
    <recommendedName>
        <fullName evidence="8">tRNA-specific adenosine deaminase</fullName>
        <ecNumber evidence="8">3.5.4.33</ecNumber>
    </recommendedName>
</protein>
<dbReference type="RefSeq" id="WP_203569940.1">
    <property type="nucleotide sequence ID" value="NZ_WOFE01000001.1"/>
</dbReference>
<dbReference type="PROSITE" id="PS00903">
    <property type="entry name" value="CYT_DCMP_DEAMINASES_1"/>
    <property type="match status" value="1"/>
</dbReference>
<dbReference type="Gene3D" id="3.90.190.10">
    <property type="entry name" value="Protein tyrosine phosphatase superfamily"/>
    <property type="match status" value="1"/>
</dbReference>
<evidence type="ECO:0000256" key="2">
    <source>
        <dbReference type="ARBA" id="ARBA00011738"/>
    </source>
</evidence>
<comment type="catalytic activity">
    <reaction evidence="7 8">
        <text>adenosine(34) in tRNA + H2O + H(+) = inosine(34) in tRNA + NH4(+)</text>
        <dbReference type="Rhea" id="RHEA:43168"/>
        <dbReference type="Rhea" id="RHEA-COMP:10373"/>
        <dbReference type="Rhea" id="RHEA-COMP:10374"/>
        <dbReference type="ChEBI" id="CHEBI:15377"/>
        <dbReference type="ChEBI" id="CHEBI:15378"/>
        <dbReference type="ChEBI" id="CHEBI:28938"/>
        <dbReference type="ChEBI" id="CHEBI:74411"/>
        <dbReference type="ChEBI" id="CHEBI:82852"/>
        <dbReference type="EC" id="3.5.4.33"/>
    </reaction>
</comment>
<feature type="active site" description="Proton donor" evidence="8">
    <location>
        <position position="60"/>
    </location>
</feature>
<dbReference type="HAMAP" id="MF_00972">
    <property type="entry name" value="tRNA_aden_deaminase"/>
    <property type="match status" value="1"/>
</dbReference>
<feature type="binding site" evidence="8">
    <location>
        <position position="88"/>
    </location>
    <ligand>
        <name>Zn(2+)</name>
        <dbReference type="ChEBI" id="CHEBI:29105"/>
        <note>catalytic</note>
    </ligand>
</feature>
<dbReference type="Proteomes" id="UP001195660">
    <property type="component" value="Unassembled WGS sequence"/>
</dbReference>
<dbReference type="InterPro" id="IPR016192">
    <property type="entry name" value="APOBEC/CMP_deaminase_Zn-bd"/>
</dbReference>
<keyword evidence="5 8" id="KW-0378">Hydrolase</keyword>
<dbReference type="CDD" id="cd01285">
    <property type="entry name" value="nucleoside_deaminase"/>
    <property type="match status" value="1"/>
</dbReference>
<keyword evidence="11" id="KW-1185">Reference proteome</keyword>
<dbReference type="InterPro" id="IPR028883">
    <property type="entry name" value="tRNA_aden_deaminase"/>
</dbReference>
<dbReference type="Gene3D" id="3.40.140.10">
    <property type="entry name" value="Cytidine Deaminase, domain 2"/>
    <property type="match status" value="1"/>
</dbReference>
<evidence type="ECO:0000313" key="10">
    <source>
        <dbReference type="EMBL" id="MBM5570654.1"/>
    </source>
</evidence>
<comment type="function">
    <text evidence="8">Catalyzes the deamination of adenosine to inosine at the wobble position 34 of tRNA(Arg2).</text>
</comment>
<dbReference type="PANTHER" id="PTHR11079">
    <property type="entry name" value="CYTOSINE DEAMINASE FAMILY MEMBER"/>
    <property type="match status" value="1"/>
</dbReference>
<feature type="binding site" evidence="8">
    <location>
        <position position="91"/>
    </location>
    <ligand>
        <name>Zn(2+)</name>
        <dbReference type="ChEBI" id="CHEBI:29105"/>
        <note>catalytic</note>
    </ligand>
</feature>
<keyword evidence="6 8" id="KW-0862">Zinc</keyword>
<name>A0ABS2C922_9NEIS</name>
<comment type="similarity">
    <text evidence="1">Belongs to the cytidine and deoxycytidylate deaminase family. ADAT2 subfamily.</text>
</comment>
<dbReference type="InterPro" id="IPR029021">
    <property type="entry name" value="Prot-tyrosine_phosphatase-like"/>
</dbReference>
<feature type="binding site" evidence="8">
    <location>
        <position position="58"/>
    </location>
    <ligand>
        <name>Zn(2+)</name>
        <dbReference type="ChEBI" id="CHEBI:29105"/>
        <note>catalytic</note>
    </ligand>
</feature>
<evidence type="ECO:0000256" key="3">
    <source>
        <dbReference type="ARBA" id="ARBA00022694"/>
    </source>
</evidence>
<evidence type="ECO:0000256" key="7">
    <source>
        <dbReference type="ARBA" id="ARBA00048045"/>
    </source>
</evidence>
<dbReference type="EC" id="3.5.4.33" evidence="8"/>
<evidence type="ECO:0000256" key="8">
    <source>
        <dbReference type="HAMAP-Rule" id="MF_00972"/>
    </source>
</evidence>